<comment type="caution">
    <text evidence="2">The sequence shown here is derived from an EMBL/GenBank/DDBJ whole genome shotgun (WGS) entry which is preliminary data.</text>
</comment>
<dbReference type="InterPro" id="IPR032387">
    <property type="entry name" value="ACAS_N"/>
</dbReference>
<reference evidence="2" key="1">
    <citation type="submission" date="2021-06" db="EMBL/GenBank/DDBJ databases">
        <title>Thalassococcus sp. CAU 1522 isolated from sea sand, Republic of Korea.</title>
        <authorList>
            <person name="Kim W."/>
        </authorList>
    </citation>
    <scope>NUCLEOTIDE SEQUENCE</scope>
    <source>
        <strain evidence="2">CAU 1522</strain>
    </source>
</reference>
<evidence type="ECO:0000259" key="1">
    <source>
        <dbReference type="Pfam" id="PF16177"/>
    </source>
</evidence>
<evidence type="ECO:0000313" key="3">
    <source>
        <dbReference type="Proteomes" id="UP001166293"/>
    </source>
</evidence>
<proteinExistence type="predicted"/>
<feature type="domain" description="Acetyl-coenzyme A synthetase N-terminal" evidence="1">
    <location>
        <begin position="22"/>
        <end position="52"/>
    </location>
</feature>
<protein>
    <recommendedName>
        <fullName evidence="1">Acetyl-coenzyme A synthetase N-terminal domain-containing protein</fullName>
    </recommendedName>
</protein>
<organism evidence="2 3">
    <name type="scientific">Thalassococcus arenae</name>
    <dbReference type="NCBI Taxonomy" id="2851652"/>
    <lineage>
        <taxon>Bacteria</taxon>
        <taxon>Pseudomonadati</taxon>
        <taxon>Pseudomonadota</taxon>
        <taxon>Alphaproteobacteria</taxon>
        <taxon>Rhodobacterales</taxon>
        <taxon>Roseobacteraceae</taxon>
        <taxon>Thalassococcus</taxon>
    </lineage>
</organism>
<dbReference type="RefSeq" id="WP_217780132.1">
    <property type="nucleotide sequence ID" value="NZ_JAHRWL010000004.1"/>
</dbReference>
<gene>
    <name evidence="2" type="ORF">KUH32_18395</name>
</gene>
<sequence length="52" mass="5745">MSDTYAPSRETVTRAHVDAAKYDALYAASVSDPEGFWGEQAGRVDWIKAPTR</sequence>
<name>A0ABS6NDT4_9RHOB</name>
<keyword evidence="3" id="KW-1185">Reference proteome</keyword>
<dbReference type="Proteomes" id="UP001166293">
    <property type="component" value="Unassembled WGS sequence"/>
</dbReference>
<dbReference type="EMBL" id="JAHRWL010000004">
    <property type="protein sequence ID" value="MBV2361740.1"/>
    <property type="molecule type" value="Genomic_DNA"/>
</dbReference>
<feature type="non-terminal residue" evidence="2">
    <location>
        <position position="52"/>
    </location>
</feature>
<evidence type="ECO:0000313" key="2">
    <source>
        <dbReference type="EMBL" id="MBV2361740.1"/>
    </source>
</evidence>
<accession>A0ABS6NDT4</accession>
<dbReference type="Pfam" id="PF16177">
    <property type="entry name" value="ACAS_N"/>
    <property type="match status" value="1"/>
</dbReference>